<sequence>MTVVPEGSALKKALCWASEARRDHPGMGLLALVDEAGMRFNLSPNESDALLRTLSTEEKKPT</sequence>
<reference evidence="1 2" key="1">
    <citation type="submission" date="2021-02" db="EMBL/GenBank/DDBJ databases">
        <title>Complete genome of Desulfoluna sp. strain ASN36.</title>
        <authorList>
            <person name="Takahashi A."/>
            <person name="Kojima H."/>
            <person name="Fukui M."/>
        </authorList>
    </citation>
    <scope>NUCLEOTIDE SEQUENCE [LARGE SCALE GENOMIC DNA]</scope>
    <source>
        <strain evidence="1 2">ASN36</strain>
    </source>
</reference>
<gene>
    <name evidence="1" type="ORF">DSLASN_38630</name>
</gene>
<evidence type="ECO:0000313" key="1">
    <source>
        <dbReference type="EMBL" id="BCS98231.1"/>
    </source>
</evidence>
<dbReference type="Proteomes" id="UP001320148">
    <property type="component" value="Chromosome"/>
</dbReference>
<dbReference type="RefSeq" id="WP_236889638.1">
    <property type="nucleotide sequence ID" value="NZ_AP024488.1"/>
</dbReference>
<evidence type="ECO:0000313" key="2">
    <source>
        <dbReference type="Proteomes" id="UP001320148"/>
    </source>
</evidence>
<keyword evidence="2" id="KW-1185">Reference proteome</keyword>
<dbReference type="EMBL" id="AP024488">
    <property type="protein sequence ID" value="BCS98231.1"/>
    <property type="molecule type" value="Genomic_DNA"/>
</dbReference>
<accession>A0ABM7PMB2</accession>
<name>A0ABM7PMB2_9BACT</name>
<organism evidence="1 2">
    <name type="scientific">Desulfoluna limicola</name>
    <dbReference type="NCBI Taxonomy" id="2810562"/>
    <lineage>
        <taxon>Bacteria</taxon>
        <taxon>Pseudomonadati</taxon>
        <taxon>Thermodesulfobacteriota</taxon>
        <taxon>Desulfobacteria</taxon>
        <taxon>Desulfobacterales</taxon>
        <taxon>Desulfolunaceae</taxon>
        <taxon>Desulfoluna</taxon>
    </lineage>
</organism>
<protein>
    <submittedName>
        <fullName evidence="1">Uncharacterized protein</fullName>
    </submittedName>
</protein>
<proteinExistence type="predicted"/>